<gene>
    <name evidence="3" type="ORF">ACFFJP_13915</name>
</gene>
<keyword evidence="2" id="KW-0732">Signal</keyword>
<comment type="caution">
    <text evidence="3">The sequence shown here is derived from an EMBL/GenBank/DDBJ whole genome shotgun (WGS) entry which is preliminary data.</text>
</comment>
<dbReference type="RefSeq" id="WP_377245122.1">
    <property type="nucleotide sequence ID" value="NZ_JBHLXP010000003.1"/>
</dbReference>
<sequence>MTPNFHFFAVALLAAAPAMAQVEQFNVAQCAQLQLALEQNRDLQRRGYRLKQELKIKGQQAQLELQLHYHCQQPTEKTPPSARQQARRQSARRPPTPHRLAAAKNPAAPGLQISEIQVKAPYQGAKLTAWLQFYQPPFYCYGVRQTARIRQCVEQRQQAQQQFEQQYVESVTGR</sequence>
<organism evidence="3 4">
    <name type="scientific">Rheinheimera tilapiae</name>
    <dbReference type="NCBI Taxonomy" id="875043"/>
    <lineage>
        <taxon>Bacteria</taxon>
        <taxon>Pseudomonadati</taxon>
        <taxon>Pseudomonadota</taxon>
        <taxon>Gammaproteobacteria</taxon>
        <taxon>Chromatiales</taxon>
        <taxon>Chromatiaceae</taxon>
        <taxon>Rheinheimera</taxon>
    </lineage>
</organism>
<proteinExistence type="predicted"/>
<keyword evidence="4" id="KW-1185">Reference proteome</keyword>
<evidence type="ECO:0000256" key="1">
    <source>
        <dbReference type="SAM" id="MobiDB-lite"/>
    </source>
</evidence>
<feature type="signal peptide" evidence="2">
    <location>
        <begin position="1"/>
        <end position="20"/>
    </location>
</feature>
<feature type="region of interest" description="Disordered" evidence="1">
    <location>
        <begin position="72"/>
        <end position="106"/>
    </location>
</feature>
<evidence type="ECO:0000313" key="3">
    <source>
        <dbReference type="EMBL" id="MFC0049388.1"/>
    </source>
</evidence>
<dbReference type="EMBL" id="JBHLXP010000003">
    <property type="protein sequence ID" value="MFC0049388.1"/>
    <property type="molecule type" value="Genomic_DNA"/>
</dbReference>
<protein>
    <submittedName>
        <fullName evidence="3">Uncharacterized protein</fullName>
    </submittedName>
</protein>
<reference evidence="3 4" key="1">
    <citation type="submission" date="2024-09" db="EMBL/GenBank/DDBJ databases">
        <authorList>
            <person name="Sun Q."/>
            <person name="Mori K."/>
        </authorList>
    </citation>
    <scope>NUCLEOTIDE SEQUENCE [LARGE SCALE GENOMIC DNA]</scope>
    <source>
        <strain evidence="3 4">KCTC 23315</strain>
    </source>
</reference>
<name>A0ABV6BIP4_9GAMM</name>
<accession>A0ABV6BIP4</accession>
<dbReference type="Proteomes" id="UP001589813">
    <property type="component" value="Unassembled WGS sequence"/>
</dbReference>
<feature type="chain" id="PRO_5047144926" evidence="2">
    <location>
        <begin position="21"/>
        <end position="174"/>
    </location>
</feature>
<evidence type="ECO:0000313" key="4">
    <source>
        <dbReference type="Proteomes" id="UP001589813"/>
    </source>
</evidence>
<evidence type="ECO:0000256" key="2">
    <source>
        <dbReference type="SAM" id="SignalP"/>
    </source>
</evidence>